<feature type="compositionally biased region" description="Basic and acidic residues" evidence="2">
    <location>
        <begin position="7"/>
        <end position="32"/>
    </location>
</feature>
<dbReference type="SUPFAM" id="SSF54160">
    <property type="entry name" value="Chromo domain-like"/>
    <property type="match status" value="1"/>
</dbReference>
<sequence>MSNLSSETDKFETGDPGSIHKERPNSVEKDAAAARSLWSPPFSPVYKPPPRSNFSLKLIAPKSQPAVAKSVARTPINVDGSEKNNAVDLQQPAIMYRPNAIVNHRQSSTSPNLFDLLVRHDVPKGSKQAPQTWEPEEVVHQVAPTMLFAYWRAQEGGREGQMRNSALWHVFAVNDHRIRSPGGAMEVLVEWVGSDTQTWEPEKKISRVAPGELELYWARKGGREGTGSRKRRANDTGPRRKRRRI</sequence>
<feature type="domain" description="Chromo" evidence="3">
    <location>
        <begin position="168"/>
        <end position="228"/>
    </location>
</feature>
<reference evidence="4 5" key="1">
    <citation type="journal article" date="2017" name="G3 (Bethesda)">
        <title>First Draft Genome Sequence of the Pathogenic Fungus Lomentospora prolificans (Formerly Scedosporium prolificans).</title>
        <authorList>
            <person name="Luo R."/>
            <person name="Zimin A."/>
            <person name="Workman R."/>
            <person name="Fan Y."/>
            <person name="Pertea G."/>
            <person name="Grossman N."/>
            <person name="Wear M.P."/>
            <person name="Jia B."/>
            <person name="Miller H."/>
            <person name="Casadevall A."/>
            <person name="Timp W."/>
            <person name="Zhang S.X."/>
            <person name="Salzberg S.L."/>
        </authorList>
    </citation>
    <scope>NUCLEOTIDE SEQUENCE [LARGE SCALE GENOMIC DNA]</scope>
    <source>
        <strain evidence="4 5">JHH-5317</strain>
    </source>
</reference>
<dbReference type="STRING" id="41688.A0A2N3N0Z9"/>
<accession>A0A2N3N0Z9</accession>
<evidence type="ECO:0000313" key="4">
    <source>
        <dbReference type="EMBL" id="PKS06104.1"/>
    </source>
</evidence>
<dbReference type="OrthoDB" id="433924at2759"/>
<dbReference type="AlphaFoldDB" id="A0A2N3N0Z9"/>
<feature type="region of interest" description="Disordered" evidence="2">
    <location>
        <begin position="1"/>
        <end position="34"/>
    </location>
</feature>
<dbReference type="GO" id="GO:0006338">
    <property type="term" value="P:chromatin remodeling"/>
    <property type="evidence" value="ECO:0007669"/>
    <property type="project" value="UniProtKB-ARBA"/>
</dbReference>
<name>A0A2N3N0Z9_9PEZI</name>
<evidence type="ECO:0000259" key="3">
    <source>
        <dbReference type="PROSITE" id="PS50013"/>
    </source>
</evidence>
<proteinExistence type="predicted"/>
<protein>
    <recommendedName>
        <fullName evidence="3">Chromo domain-containing protein</fullName>
    </recommendedName>
</protein>
<evidence type="ECO:0000256" key="1">
    <source>
        <dbReference type="ARBA" id="ARBA00011353"/>
    </source>
</evidence>
<evidence type="ECO:0000313" key="5">
    <source>
        <dbReference type="Proteomes" id="UP000233524"/>
    </source>
</evidence>
<feature type="region of interest" description="Disordered" evidence="2">
    <location>
        <begin position="219"/>
        <end position="245"/>
    </location>
</feature>
<dbReference type="InParanoid" id="A0A2N3N0Z9"/>
<dbReference type="InterPro" id="IPR016197">
    <property type="entry name" value="Chromo-like_dom_sf"/>
</dbReference>
<dbReference type="Gene3D" id="2.40.50.40">
    <property type="match status" value="1"/>
</dbReference>
<gene>
    <name evidence="4" type="ORF">jhhlp_007938</name>
</gene>
<keyword evidence="5" id="KW-1185">Reference proteome</keyword>
<evidence type="ECO:0000256" key="2">
    <source>
        <dbReference type="SAM" id="MobiDB-lite"/>
    </source>
</evidence>
<dbReference type="PROSITE" id="PS50013">
    <property type="entry name" value="CHROMO_2"/>
    <property type="match status" value="1"/>
</dbReference>
<dbReference type="VEuPathDB" id="FungiDB:jhhlp_007938"/>
<dbReference type="InterPro" id="IPR000953">
    <property type="entry name" value="Chromo/chromo_shadow_dom"/>
</dbReference>
<comment type="subunit">
    <text evidence="1">Component of the NuA4 histone acetyltransferase complex.</text>
</comment>
<feature type="compositionally biased region" description="Basic and acidic residues" evidence="2">
    <location>
        <begin position="221"/>
        <end position="238"/>
    </location>
</feature>
<dbReference type="Proteomes" id="UP000233524">
    <property type="component" value="Unassembled WGS sequence"/>
</dbReference>
<organism evidence="4 5">
    <name type="scientific">Lomentospora prolificans</name>
    <dbReference type="NCBI Taxonomy" id="41688"/>
    <lineage>
        <taxon>Eukaryota</taxon>
        <taxon>Fungi</taxon>
        <taxon>Dikarya</taxon>
        <taxon>Ascomycota</taxon>
        <taxon>Pezizomycotina</taxon>
        <taxon>Sordariomycetes</taxon>
        <taxon>Hypocreomycetidae</taxon>
        <taxon>Microascales</taxon>
        <taxon>Microascaceae</taxon>
        <taxon>Lomentospora</taxon>
    </lineage>
</organism>
<comment type="caution">
    <text evidence="4">The sequence shown here is derived from an EMBL/GenBank/DDBJ whole genome shotgun (WGS) entry which is preliminary data.</text>
</comment>
<dbReference type="EMBL" id="NLAX01001139">
    <property type="protein sequence ID" value="PKS06104.1"/>
    <property type="molecule type" value="Genomic_DNA"/>
</dbReference>